<accession>A0A5B7FSW8</accession>
<comment type="caution">
    <text evidence="2">The sequence shown here is derived from an EMBL/GenBank/DDBJ whole genome shotgun (WGS) entry which is preliminary data.</text>
</comment>
<gene>
    <name evidence="2" type="ORF">E2C01_042150</name>
</gene>
<evidence type="ECO:0000313" key="3">
    <source>
        <dbReference type="Proteomes" id="UP000324222"/>
    </source>
</evidence>
<feature type="compositionally biased region" description="Gly residues" evidence="1">
    <location>
        <begin position="90"/>
        <end position="102"/>
    </location>
</feature>
<name>A0A5B7FSW8_PORTR</name>
<protein>
    <submittedName>
        <fullName evidence="2">Uncharacterized protein</fullName>
    </submittedName>
</protein>
<dbReference type="AlphaFoldDB" id="A0A5B7FSW8"/>
<keyword evidence="3" id="KW-1185">Reference proteome</keyword>
<dbReference type="EMBL" id="VSRR010008254">
    <property type="protein sequence ID" value="MPC48379.1"/>
    <property type="molecule type" value="Genomic_DNA"/>
</dbReference>
<proteinExistence type="predicted"/>
<reference evidence="2 3" key="1">
    <citation type="submission" date="2019-05" db="EMBL/GenBank/DDBJ databases">
        <title>Another draft genome of Portunus trituberculatus and its Hox gene families provides insights of decapod evolution.</title>
        <authorList>
            <person name="Jeong J.-H."/>
            <person name="Song I."/>
            <person name="Kim S."/>
            <person name="Choi T."/>
            <person name="Kim D."/>
            <person name="Ryu S."/>
            <person name="Kim W."/>
        </authorList>
    </citation>
    <scope>NUCLEOTIDE SEQUENCE [LARGE SCALE GENOMIC DNA]</scope>
    <source>
        <tissue evidence="2">Muscle</tissue>
    </source>
</reference>
<evidence type="ECO:0000256" key="1">
    <source>
        <dbReference type="SAM" id="MobiDB-lite"/>
    </source>
</evidence>
<feature type="compositionally biased region" description="Pro residues" evidence="1">
    <location>
        <begin position="54"/>
        <end position="64"/>
    </location>
</feature>
<feature type="region of interest" description="Disordered" evidence="1">
    <location>
        <begin position="52"/>
        <end position="102"/>
    </location>
</feature>
<sequence>MLPILCYPRPAIQPIRIALRWLSPRHPSRPMRHYPRSPSCPIPSLPLPTVSPAYGPPSVAPPSSRPASGIGLRASPRPPLGIVEHRTKTSGGGEGVRGEGLG</sequence>
<organism evidence="2 3">
    <name type="scientific">Portunus trituberculatus</name>
    <name type="common">Swimming crab</name>
    <name type="synonym">Neptunus trituberculatus</name>
    <dbReference type="NCBI Taxonomy" id="210409"/>
    <lineage>
        <taxon>Eukaryota</taxon>
        <taxon>Metazoa</taxon>
        <taxon>Ecdysozoa</taxon>
        <taxon>Arthropoda</taxon>
        <taxon>Crustacea</taxon>
        <taxon>Multicrustacea</taxon>
        <taxon>Malacostraca</taxon>
        <taxon>Eumalacostraca</taxon>
        <taxon>Eucarida</taxon>
        <taxon>Decapoda</taxon>
        <taxon>Pleocyemata</taxon>
        <taxon>Brachyura</taxon>
        <taxon>Eubrachyura</taxon>
        <taxon>Portunoidea</taxon>
        <taxon>Portunidae</taxon>
        <taxon>Portuninae</taxon>
        <taxon>Portunus</taxon>
    </lineage>
</organism>
<dbReference type="Proteomes" id="UP000324222">
    <property type="component" value="Unassembled WGS sequence"/>
</dbReference>
<evidence type="ECO:0000313" key="2">
    <source>
        <dbReference type="EMBL" id="MPC48379.1"/>
    </source>
</evidence>